<feature type="region of interest" description="Disordered" evidence="1">
    <location>
        <begin position="387"/>
        <end position="422"/>
    </location>
</feature>
<evidence type="ECO:0000313" key="2">
    <source>
        <dbReference type="EMBL" id="EMA41389.1"/>
    </source>
</evidence>
<keyword evidence="3" id="KW-1185">Reference proteome</keyword>
<gene>
    <name evidence="2" type="ORF">C447_01005</name>
</gene>
<comment type="caution">
    <text evidence="2">The sequence shown here is derived from an EMBL/GenBank/DDBJ whole genome shotgun (WGS) entry which is preliminary data.</text>
</comment>
<dbReference type="EMBL" id="AOMB01000005">
    <property type="protein sequence ID" value="EMA41389.1"/>
    <property type="molecule type" value="Genomic_DNA"/>
</dbReference>
<dbReference type="InterPro" id="IPR011050">
    <property type="entry name" value="Pectin_lyase_fold/virulence"/>
</dbReference>
<dbReference type="Proteomes" id="UP000011566">
    <property type="component" value="Unassembled WGS sequence"/>
</dbReference>
<accession>M0M9S2</accession>
<evidence type="ECO:0008006" key="4">
    <source>
        <dbReference type="Google" id="ProtNLM"/>
    </source>
</evidence>
<dbReference type="eggNOG" id="arCOG10133">
    <property type="taxonomic scope" value="Archaea"/>
</dbReference>
<organism evidence="2 3">
    <name type="scientific">Halococcus hamelinensis 100A6</name>
    <dbReference type="NCBI Taxonomy" id="1132509"/>
    <lineage>
        <taxon>Archaea</taxon>
        <taxon>Methanobacteriati</taxon>
        <taxon>Methanobacteriota</taxon>
        <taxon>Stenosarchaea group</taxon>
        <taxon>Halobacteria</taxon>
        <taxon>Halobacteriales</taxon>
        <taxon>Halococcaceae</taxon>
        <taxon>Halococcus</taxon>
    </lineage>
</organism>
<dbReference type="PATRIC" id="fig|1132509.6.peg.240"/>
<name>M0M9S2_9EURY</name>
<reference evidence="2 3" key="1">
    <citation type="journal article" date="2014" name="PLoS Genet.">
        <title>Phylogenetically driven sequencing of extremely halophilic archaea reveals strategies for static and dynamic osmo-response.</title>
        <authorList>
            <person name="Becker E.A."/>
            <person name="Seitzer P.M."/>
            <person name="Tritt A."/>
            <person name="Larsen D."/>
            <person name="Krusor M."/>
            <person name="Yao A.I."/>
            <person name="Wu D."/>
            <person name="Madern D."/>
            <person name="Eisen J.A."/>
            <person name="Darling A.E."/>
            <person name="Facciotti M.T."/>
        </authorList>
    </citation>
    <scope>NUCLEOTIDE SEQUENCE [LARGE SCALE GENOMIC DNA]</scope>
    <source>
        <strain evidence="2 3">100A6</strain>
    </source>
</reference>
<evidence type="ECO:0000313" key="3">
    <source>
        <dbReference type="Proteomes" id="UP000011566"/>
    </source>
</evidence>
<dbReference type="eggNOG" id="arCOG10187">
    <property type="taxonomic scope" value="Archaea"/>
</dbReference>
<protein>
    <recommendedName>
        <fullName evidence="4">Right handed beta helix domain-containing protein</fullName>
    </recommendedName>
</protein>
<sequence>MEYAADDTLLKFPEGTYRLNTGPNTHIELDEYDALGLVGENSNVTFKFTSGTDGYKDIDVTNIGNFVYENIDWDITANDCAPGFAVRARDHLHIENLAVRGRQDKNGGFTLQPGIANASGEGYIKNFSATDGCEIGSVERNGVLVASGRNNGTLRFIDCHLEEFSNNGIYAAASGGPIQVEGGTFRNSEPSQLRFSGEGSYVDGATVELDISKMPREYGEQIENARGIWWETKNTTPLRSGGEIRNTDVVMRNAGPPPLEETSPNSSAGILIPSGGVTIRDSTVRMDITPRPAIHAQGPLQSDLPEPYRVVMDNVTVEGSANDWAAVQIEERPGSVIRGCEFDIGYRNGIVLAECDDSTVENTTINSRYGGGRPIVLWGTEASIDNVSTNSDNPLPDGSNGDSIYGPSPVGGGGETEPREDVLTIDSGGSQVEYTVAASEGIEKSTANGASIEDSDTISRSVAVGRTGENDPDSYILSGELVVLDIEGDATVTLGGRRVEPNGYFDNVVTVNGEDSRSEYTLATSGVLNKTGANGATVDNNDTVRGSTAVGEVNDDVDSYKFSGELVVLDVSSGVNVTLNGRQIDPNDYFDNVVTIDGSDSHAEYTLTTSGVLNKTGANGATVDTNDTVSETTASGQVHGGIDSYKFVGEITDYNISGSADVLVNGKPI</sequence>
<evidence type="ECO:0000256" key="1">
    <source>
        <dbReference type="SAM" id="MobiDB-lite"/>
    </source>
</evidence>
<dbReference type="SUPFAM" id="SSF51126">
    <property type="entry name" value="Pectin lyase-like"/>
    <property type="match status" value="2"/>
</dbReference>
<dbReference type="AlphaFoldDB" id="M0M9S2"/>
<dbReference type="OrthoDB" id="202667at2157"/>
<proteinExistence type="predicted"/>